<evidence type="ECO:0000313" key="5">
    <source>
        <dbReference type="Proteomes" id="UP000776276"/>
    </source>
</evidence>
<feature type="compositionally biased region" description="Pro residues" evidence="1">
    <location>
        <begin position="134"/>
        <end position="144"/>
    </location>
</feature>
<dbReference type="Pfam" id="PF05036">
    <property type="entry name" value="SPOR"/>
    <property type="match status" value="1"/>
</dbReference>
<evidence type="ECO:0000259" key="3">
    <source>
        <dbReference type="Pfam" id="PF05036"/>
    </source>
</evidence>
<name>A0ABS6BM45_9SPHN</name>
<feature type="region of interest" description="Disordered" evidence="1">
    <location>
        <begin position="118"/>
        <end position="150"/>
    </location>
</feature>
<dbReference type="RefSeq" id="WP_216324702.1">
    <property type="nucleotide sequence ID" value="NZ_JAHKRT010000005.1"/>
</dbReference>
<evidence type="ECO:0000256" key="1">
    <source>
        <dbReference type="SAM" id="MobiDB-lite"/>
    </source>
</evidence>
<organism evidence="4 5">
    <name type="scientific">Sphingomonas quercus</name>
    <dbReference type="NCBI Taxonomy" id="2842451"/>
    <lineage>
        <taxon>Bacteria</taxon>
        <taxon>Pseudomonadati</taxon>
        <taxon>Pseudomonadota</taxon>
        <taxon>Alphaproteobacteria</taxon>
        <taxon>Sphingomonadales</taxon>
        <taxon>Sphingomonadaceae</taxon>
        <taxon>Sphingomonas</taxon>
    </lineage>
</organism>
<sequence length="225" mass="23427">MAPPGPGRGYPDEDRLPWLQEAPDETRTYNLPLVPIIAAVIAIAIVLGLGTVAWRWWRDQPAADGSAGLIKAPPGPYKVKPDDPGGMEVEGEGFASYQASEGADPRAVLDLSALPEAPMAKPHAQPEHAETEPPAAPASSPPAPAQVTSNGSIQLGAFSTEGKANAAWKALSARFRFLAEFTPVVLPARAGAGTVYRLRANVGPQASDFCGRLKVAGETCMVVGG</sequence>
<keyword evidence="2" id="KW-0812">Transmembrane</keyword>
<keyword evidence="5" id="KW-1185">Reference proteome</keyword>
<accession>A0ABS6BM45</accession>
<protein>
    <submittedName>
        <fullName evidence="4">SPOR domain-containing protein</fullName>
    </submittedName>
</protein>
<evidence type="ECO:0000256" key="2">
    <source>
        <dbReference type="SAM" id="Phobius"/>
    </source>
</evidence>
<proteinExistence type="predicted"/>
<evidence type="ECO:0000313" key="4">
    <source>
        <dbReference type="EMBL" id="MBU3078456.1"/>
    </source>
</evidence>
<dbReference type="EMBL" id="JAHKRT010000005">
    <property type="protein sequence ID" value="MBU3078456.1"/>
    <property type="molecule type" value="Genomic_DNA"/>
</dbReference>
<gene>
    <name evidence="4" type="ORF">KOF26_11300</name>
</gene>
<reference evidence="4 5" key="1">
    <citation type="submission" date="2021-06" db="EMBL/GenBank/DDBJ databases">
        <title>Sphingomonas sp. XMGL2, whole genome shotgun sequencing project.</title>
        <authorList>
            <person name="Zhao G."/>
            <person name="Shen L."/>
        </authorList>
    </citation>
    <scope>NUCLEOTIDE SEQUENCE [LARGE SCALE GENOMIC DNA]</scope>
    <source>
        <strain evidence="4 5">XMGL2</strain>
    </source>
</reference>
<feature type="transmembrane region" description="Helical" evidence="2">
    <location>
        <begin position="33"/>
        <end position="54"/>
    </location>
</feature>
<keyword evidence="2" id="KW-0472">Membrane</keyword>
<keyword evidence="2" id="KW-1133">Transmembrane helix</keyword>
<comment type="caution">
    <text evidence="4">The sequence shown here is derived from an EMBL/GenBank/DDBJ whole genome shotgun (WGS) entry which is preliminary data.</text>
</comment>
<dbReference type="Proteomes" id="UP000776276">
    <property type="component" value="Unassembled WGS sequence"/>
</dbReference>
<feature type="domain" description="SPOR" evidence="3">
    <location>
        <begin position="152"/>
        <end position="223"/>
    </location>
</feature>
<dbReference type="InterPro" id="IPR007730">
    <property type="entry name" value="SPOR-like_dom"/>
</dbReference>